<feature type="compositionally biased region" description="Low complexity" evidence="1">
    <location>
        <begin position="371"/>
        <end position="399"/>
    </location>
</feature>
<feature type="compositionally biased region" description="Acidic residues" evidence="1">
    <location>
        <begin position="174"/>
        <end position="187"/>
    </location>
</feature>
<feature type="region of interest" description="Disordered" evidence="1">
    <location>
        <begin position="717"/>
        <end position="777"/>
    </location>
</feature>
<evidence type="ECO:0000256" key="3">
    <source>
        <dbReference type="SAM" id="SignalP"/>
    </source>
</evidence>
<keyword evidence="3" id="KW-0732">Signal</keyword>
<keyword evidence="2" id="KW-0812">Transmembrane</keyword>
<gene>
    <name evidence="4" type="ORF">RFI_07204</name>
</gene>
<reference evidence="4 5" key="1">
    <citation type="journal article" date="2013" name="Curr. Biol.">
        <title>The Genome of the Foraminiferan Reticulomyxa filosa.</title>
        <authorList>
            <person name="Glockner G."/>
            <person name="Hulsmann N."/>
            <person name="Schleicher M."/>
            <person name="Noegel A.A."/>
            <person name="Eichinger L."/>
            <person name="Gallinger C."/>
            <person name="Pawlowski J."/>
            <person name="Sierra R."/>
            <person name="Euteneuer U."/>
            <person name="Pillet L."/>
            <person name="Moustafa A."/>
            <person name="Platzer M."/>
            <person name="Groth M."/>
            <person name="Szafranski K."/>
            <person name="Schliwa M."/>
        </authorList>
    </citation>
    <scope>NUCLEOTIDE SEQUENCE [LARGE SCALE GENOMIC DNA]</scope>
</reference>
<accession>X6NVL6</accession>
<evidence type="ECO:0008006" key="6">
    <source>
        <dbReference type="Google" id="ProtNLM"/>
    </source>
</evidence>
<keyword evidence="2" id="KW-1133">Transmembrane helix</keyword>
<sequence length="852" mass="97794">MRDIIILLFSSLLFSFLVLPYCKSKLCLAIVASNRLSSHTNDRAEIETFSDTKPLTTTTTTTMGSGQGPEEGKTSQSNTSLVPLDEETRYKHQAILLQSGMIHQIMHVLKSPFNVMLIPWGVRICKKIKRHLWRNFRLFRPKNTGQNRKKARQNGDNDNNNKTNGNDHINNTDNDNDNGETDNDNDEERIKDNISDLSDTESEIDASLFKIIRIYQVLNRYNIFEAMIKALMQDSSVSGAHQNSGLIHSSDPVVLSNTDDVNGDISIHINGNGNGNMTSTSSLSPGNMLYSHLDVIKEYLEMIDALVDTNRYSKPIPRQYHQQKGHHGGAYTPDTPHSNTFTPIVHHGGIMESPIYDQLYATPHSNYNYNYNFNHVQNPNSNQNQNQNQNYNSTHNNDQNDGDNSLTEQQQHPKDEDKPRDNGLWDRIKINNQSYALEYASKHGQFVFWLLNKLTHLLKYVSHTNHVSAKDTVWVRTVHKKKVMSTLMRVVMIIWRLSVYHKPASHLVSTDGVVTIINASRYIQYSATYGKRVLLLSHYLKIICNMLGSSFFFFLITNFFDFLFVCLFVCFLSSLLYISPGADKRTWRDLTDTDGYHVLKAVIGSLHLGGKEAQTMESDWILFEQAIVDKCLPLAIEYMNEFNLEVAQQLTFLTMGTVMCQHTMSAPLSVRARLKMPPFPDQDHGNTRNGKDKRNRKQHATHNINIRIELLPRGHRRRGQYLMDKGNGTETDEDDKERRKMEEEEERLIAKHLKKISNTEKAHSSNTSSSPGLRSEDGEMYEHFPMEWVENILPGNKHILLSNCDKNNCFMIVYLYVFQSIKLKRKHVCLECLSDQDCRVWTHALQQLLQFS</sequence>
<feature type="transmembrane region" description="Helical" evidence="2">
    <location>
        <begin position="551"/>
        <end position="578"/>
    </location>
</feature>
<feature type="compositionally biased region" description="Basic and acidic residues" evidence="1">
    <location>
        <begin position="681"/>
        <end position="692"/>
    </location>
</feature>
<dbReference type="EMBL" id="ASPP01005772">
    <property type="protein sequence ID" value="ETO29913.1"/>
    <property type="molecule type" value="Genomic_DNA"/>
</dbReference>
<evidence type="ECO:0000313" key="5">
    <source>
        <dbReference type="Proteomes" id="UP000023152"/>
    </source>
</evidence>
<feature type="region of interest" description="Disordered" evidence="1">
    <location>
        <begin position="371"/>
        <end position="424"/>
    </location>
</feature>
<keyword evidence="5" id="KW-1185">Reference proteome</keyword>
<evidence type="ECO:0000313" key="4">
    <source>
        <dbReference type="EMBL" id="ETO29913.1"/>
    </source>
</evidence>
<dbReference type="AlphaFoldDB" id="X6NVL6"/>
<feature type="compositionally biased region" description="Basic and acidic residues" evidence="1">
    <location>
        <begin position="411"/>
        <end position="424"/>
    </location>
</feature>
<feature type="compositionally biased region" description="Low complexity" evidence="1">
    <location>
        <begin position="154"/>
        <end position="173"/>
    </location>
</feature>
<feature type="chain" id="PRO_5004975789" description="PH domain-containing protein" evidence="3">
    <location>
        <begin position="25"/>
        <end position="852"/>
    </location>
</feature>
<comment type="caution">
    <text evidence="4">The sequence shown here is derived from an EMBL/GenBank/DDBJ whole genome shotgun (WGS) entry which is preliminary data.</text>
</comment>
<dbReference type="Proteomes" id="UP000023152">
    <property type="component" value="Unassembled WGS sequence"/>
</dbReference>
<evidence type="ECO:0000256" key="2">
    <source>
        <dbReference type="SAM" id="Phobius"/>
    </source>
</evidence>
<feature type="region of interest" description="Disordered" evidence="1">
    <location>
        <begin position="675"/>
        <end position="701"/>
    </location>
</feature>
<proteinExistence type="predicted"/>
<feature type="region of interest" description="Disordered" evidence="1">
    <location>
        <begin position="49"/>
        <end position="80"/>
    </location>
</feature>
<evidence type="ECO:0000256" key="1">
    <source>
        <dbReference type="SAM" id="MobiDB-lite"/>
    </source>
</evidence>
<feature type="region of interest" description="Disordered" evidence="1">
    <location>
        <begin position="319"/>
        <end position="345"/>
    </location>
</feature>
<protein>
    <recommendedName>
        <fullName evidence="6">PH domain-containing protein</fullName>
    </recommendedName>
</protein>
<keyword evidence="2" id="KW-0472">Membrane</keyword>
<name>X6NVL6_RETFI</name>
<feature type="signal peptide" evidence="3">
    <location>
        <begin position="1"/>
        <end position="24"/>
    </location>
</feature>
<feature type="region of interest" description="Disordered" evidence="1">
    <location>
        <begin position="143"/>
        <end position="194"/>
    </location>
</feature>
<organism evidence="4 5">
    <name type="scientific">Reticulomyxa filosa</name>
    <dbReference type="NCBI Taxonomy" id="46433"/>
    <lineage>
        <taxon>Eukaryota</taxon>
        <taxon>Sar</taxon>
        <taxon>Rhizaria</taxon>
        <taxon>Retaria</taxon>
        <taxon>Foraminifera</taxon>
        <taxon>Monothalamids</taxon>
        <taxon>Reticulomyxidae</taxon>
        <taxon>Reticulomyxa</taxon>
    </lineage>
</organism>